<reference evidence="3" key="1">
    <citation type="submission" date="2017-09" db="EMBL/GenBank/DDBJ databases">
        <title>Depth-based differentiation of microbial function through sediment-hosted aquifers and enrichment of novel symbionts in the deep terrestrial subsurface.</title>
        <authorList>
            <person name="Probst A.J."/>
            <person name="Ladd B."/>
            <person name="Jarett J.K."/>
            <person name="Geller-Mcgrath D.E."/>
            <person name="Sieber C.M.K."/>
            <person name="Emerson J.B."/>
            <person name="Anantharaman K."/>
            <person name="Thomas B.C."/>
            <person name="Malmstrom R."/>
            <person name="Stieglmeier M."/>
            <person name="Klingl A."/>
            <person name="Woyke T."/>
            <person name="Ryan C.M."/>
            <person name="Banfield J.F."/>
        </authorList>
    </citation>
    <scope>NUCLEOTIDE SEQUENCE [LARGE SCALE GENOMIC DNA]</scope>
</reference>
<dbReference type="Pfam" id="PF20803">
    <property type="entry name" value="PaaX_M"/>
    <property type="match status" value="1"/>
</dbReference>
<gene>
    <name evidence="2" type="ORF">COU10_01425</name>
</gene>
<dbReference type="InterPro" id="IPR036390">
    <property type="entry name" value="WH_DNA-bd_sf"/>
</dbReference>
<evidence type="ECO:0000259" key="1">
    <source>
        <dbReference type="Pfam" id="PF20803"/>
    </source>
</evidence>
<evidence type="ECO:0000313" key="3">
    <source>
        <dbReference type="Proteomes" id="UP000230903"/>
    </source>
</evidence>
<comment type="caution">
    <text evidence="2">The sequence shown here is derived from an EMBL/GenBank/DDBJ whole genome shotgun (WGS) entry which is preliminary data.</text>
</comment>
<dbReference type="EMBL" id="PFBC01000023">
    <property type="protein sequence ID" value="PIR88022.1"/>
    <property type="molecule type" value="Genomic_DNA"/>
</dbReference>
<dbReference type="InterPro" id="IPR036388">
    <property type="entry name" value="WH-like_DNA-bd_sf"/>
</dbReference>
<dbReference type="Gene3D" id="1.10.10.10">
    <property type="entry name" value="Winged helix-like DNA-binding domain superfamily/Winged helix DNA-binding domain"/>
    <property type="match status" value="1"/>
</dbReference>
<dbReference type="InterPro" id="IPR048846">
    <property type="entry name" value="PaaX-like_central"/>
</dbReference>
<accession>A0A2H0UNM2</accession>
<dbReference type="Proteomes" id="UP000230903">
    <property type="component" value="Unassembled WGS sequence"/>
</dbReference>
<organism evidence="2 3">
    <name type="scientific">Candidatus Harrisonbacteria bacterium CG10_big_fil_rev_8_21_14_0_10_45_28</name>
    <dbReference type="NCBI Taxonomy" id="1974586"/>
    <lineage>
        <taxon>Bacteria</taxon>
        <taxon>Candidatus Harrisoniibacteriota</taxon>
    </lineage>
</organism>
<feature type="domain" description="Transcriptional repressor PaaX-like central Cas2-like" evidence="1">
    <location>
        <begin position="100"/>
        <end position="166"/>
    </location>
</feature>
<proteinExistence type="predicted"/>
<name>A0A2H0UNM2_9BACT</name>
<protein>
    <recommendedName>
        <fullName evidence="1">Transcriptional repressor PaaX-like central Cas2-like domain-containing protein</fullName>
    </recommendedName>
</protein>
<evidence type="ECO:0000313" key="2">
    <source>
        <dbReference type="EMBL" id="PIR88022.1"/>
    </source>
</evidence>
<dbReference type="AlphaFoldDB" id="A0A2H0UNM2"/>
<sequence>MSLTDDLLIILTDYSGGYKLLRKKMRGWMDIPKPKRIDYQKLKEQTLRTTLSRLKKRGLVENKNGIWAITKKGIEFLKNKLISKIPHFGHLKTKNKKKEMVVIFDIPEIRKKQRNWLRMELMALGFIPLQKSVWLGPAPLPKEFIKYLSDTNLLPYLKFFKATEEDIVSSN</sequence>
<dbReference type="Gene3D" id="3.30.70.2650">
    <property type="match status" value="1"/>
</dbReference>
<dbReference type="SUPFAM" id="SSF46785">
    <property type="entry name" value="Winged helix' DNA-binding domain"/>
    <property type="match status" value="1"/>
</dbReference>